<dbReference type="CDD" id="cd06171">
    <property type="entry name" value="Sigma70_r4"/>
    <property type="match status" value="1"/>
</dbReference>
<dbReference type="InterPro" id="IPR013324">
    <property type="entry name" value="RNA_pol_sigma_r3/r4-like"/>
</dbReference>
<feature type="domain" description="RNA polymerase sigma factor 70 region 4 type 2" evidence="7">
    <location>
        <begin position="107"/>
        <end position="159"/>
    </location>
</feature>
<comment type="similarity">
    <text evidence="1">Belongs to the sigma-70 factor family. ECF subfamily.</text>
</comment>
<evidence type="ECO:0000256" key="2">
    <source>
        <dbReference type="ARBA" id="ARBA00023015"/>
    </source>
</evidence>
<evidence type="ECO:0000259" key="7">
    <source>
        <dbReference type="Pfam" id="PF08281"/>
    </source>
</evidence>
<evidence type="ECO:0000256" key="5">
    <source>
        <dbReference type="ARBA" id="ARBA00023163"/>
    </source>
</evidence>
<dbReference type="RefSeq" id="WP_205358065.1">
    <property type="nucleotide sequence ID" value="NZ_JADKYB010000008.1"/>
</dbReference>
<dbReference type="Pfam" id="PF08281">
    <property type="entry name" value="Sigma70_r4_2"/>
    <property type="match status" value="1"/>
</dbReference>
<evidence type="ECO:0000313" key="8">
    <source>
        <dbReference type="EMBL" id="MBM9506205.1"/>
    </source>
</evidence>
<evidence type="ECO:0000259" key="6">
    <source>
        <dbReference type="Pfam" id="PF04542"/>
    </source>
</evidence>
<dbReference type="Gene3D" id="1.10.1740.10">
    <property type="match status" value="1"/>
</dbReference>
<reference evidence="8 9" key="1">
    <citation type="submission" date="2021-01" db="EMBL/GenBank/DDBJ databases">
        <title>Streptomyces acididurans sp. nov., isolated from a peat swamp forest soil.</title>
        <authorList>
            <person name="Chantavorakit T."/>
            <person name="Duangmal K."/>
        </authorList>
    </citation>
    <scope>NUCLEOTIDE SEQUENCE [LARGE SCALE GENOMIC DNA]</scope>
    <source>
        <strain evidence="8 9">KK5PA1</strain>
    </source>
</reference>
<evidence type="ECO:0000256" key="4">
    <source>
        <dbReference type="ARBA" id="ARBA00023125"/>
    </source>
</evidence>
<dbReference type="Gene3D" id="1.10.10.10">
    <property type="entry name" value="Winged helix-like DNA-binding domain superfamily/Winged helix DNA-binding domain"/>
    <property type="match status" value="1"/>
</dbReference>
<sequence>MTQTARPTFEEYVSGRGTALLRLAYLLSGDSHLAEDLTQDVLLRVHRRWRRVATLDHPDAYVKRMLLNEYLSWRRRRSSTEVPAPADTGVPVTGADGDIGERVAMQEAAWRLLATLPRRQRAVLVLRFYEDLSDAQIAEVLGCAAATVRSQAARALATLRAEPALLGVFTGRTFDVKEA</sequence>
<dbReference type="SUPFAM" id="SSF88659">
    <property type="entry name" value="Sigma3 and sigma4 domains of RNA polymerase sigma factors"/>
    <property type="match status" value="1"/>
</dbReference>
<dbReference type="EMBL" id="JADKYB010000008">
    <property type="protein sequence ID" value="MBM9506205.1"/>
    <property type="molecule type" value="Genomic_DNA"/>
</dbReference>
<dbReference type="InterPro" id="IPR039425">
    <property type="entry name" value="RNA_pol_sigma-70-like"/>
</dbReference>
<gene>
    <name evidence="8" type="ORF">ITX44_16930</name>
</gene>
<keyword evidence="5" id="KW-0804">Transcription</keyword>
<dbReference type="PANTHER" id="PTHR43133">
    <property type="entry name" value="RNA POLYMERASE ECF-TYPE SIGMA FACTO"/>
    <property type="match status" value="1"/>
</dbReference>
<evidence type="ECO:0000256" key="3">
    <source>
        <dbReference type="ARBA" id="ARBA00023082"/>
    </source>
</evidence>
<dbReference type="NCBIfam" id="TIGR02983">
    <property type="entry name" value="SigE-fam_strep"/>
    <property type="match status" value="1"/>
</dbReference>
<accession>A0ABS2TS84</accession>
<keyword evidence="3" id="KW-0731">Sigma factor</keyword>
<evidence type="ECO:0000256" key="1">
    <source>
        <dbReference type="ARBA" id="ARBA00010641"/>
    </source>
</evidence>
<dbReference type="NCBIfam" id="TIGR02937">
    <property type="entry name" value="sigma70-ECF"/>
    <property type="match status" value="1"/>
</dbReference>
<proteinExistence type="inferred from homology"/>
<dbReference type="Proteomes" id="UP000749040">
    <property type="component" value="Unassembled WGS sequence"/>
</dbReference>
<dbReference type="InterPro" id="IPR007627">
    <property type="entry name" value="RNA_pol_sigma70_r2"/>
</dbReference>
<dbReference type="SUPFAM" id="SSF88946">
    <property type="entry name" value="Sigma2 domain of RNA polymerase sigma factors"/>
    <property type="match status" value="1"/>
</dbReference>
<organism evidence="8 9">
    <name type="scientific">Actinacidiphila acididurans</name>
    <dbReference type="NCBI Taxonomy" id="2784346"/>
    <lineage>
        <taxon>Bacteria</taxon>
        <taxon>Bacillati</taxon>
        <taxon>Actinomycetota</taxon>
        <taxon>Actinomycetes</taxon>
        <taxon>Kitasatosporales</taxon>
        <taxon>Streptomycetaceae</taxon>
        <taxon>Actinacidiphila</taxon>
    </lineage>
</organism>
<protein>
    <submittedName>
        <fullName evidence="8">SigE family RNA polymerase sigma factor</fullName>
    </submittedName>
</protein>
<comment type="caution">
    <text evidence="8">The sequence shown here is derived from an EMBL/GenBank/DDBJ whole genome shotgun (WGS) entry which is preliminary data.</text>
</comment>
<dbReference type="InterPro" id="IPR014325">
    <property type="entry name" value="RNA_pol_sigma-E_actinobac"/>
</dbReference>
<evidence type="ECO:0000313" key="9">
    <source>
        <dbReference type="Proteomes" id="UP000749040"/>
    </source>
</evidence>
<feature type="domain" description="RNA polymerase sigma-70 region 2" evidence="6">
    <location>
        <begin position="19"/>
        <end position="79"/>
    </location>
</feature>
<keyword evidence="9" id="KW-1185">Reference proteome</keyword>
<dbReference type="InterPro" id="IPR013325">
    <property type="entry name" value="RNA_pol_sigma_r2"/>
</dbReference>
<name>A0ABS2TS84_9ACTN</name>
<keyword evidence="4" id="KW-0238">DNA-binding</keyword>
<dbReference type="Pfam" id="PF04542">
    <property type="entry name" value="Sigma70_r2"/>
    <property type="match status" value="1"/>
</dbReference>
<dbReference type="InterPro" id="IPR014284">
    <property type="entry name" value="RNA_pol_sigma-70_dom"/>
</dbReference>
<dbReference type="InterPro" id="IPR036388">
    <property type="entry name" value="WH-like_DNA-bd_sf"/>
</dbReference>
<keyword evidence="2" id="KW-0805">Transcription regulation</keyword>
<dbReference type="PANTHER" id="PTHR43133:SF50">
    <property type="entry name" value="ECF RNA POLYMERASE SIGMA FACTOR SIGM"/>
    <property type="match status" value="1"/>
</dbReference>
<dbReference type="InterPro" id="IPR013249">
    <property type="entry name" value="RNA_pol_sigma70_r4_t2"/>
</dbReference>